<dbReference type="Proteomes" id="UP000046122">
    <property type="component" value="Unassembled WGS sequence"/>
</dbReference>
<dbReference type="InterPro" id="IPR018968">
    <property type="entry name" value="Phasin"/>
</dbReference>
<dbReference type="AlphaFoldDB" id="A0A090GG61"/>
<dbReference type="EMBL" id="CCNE01000045">
    <property type="protein sequence ID" value="CDX61019.1"/>
    <property type="molecule type" value="Genomic_DNA"/>
</dbReference>
<protein>
    <submittedName>
        <fullName evidence="4">Phasin</fullName>
    </submittedName>
</protein>
<dbReference type="EMBL" id="CCMZ01000014">
    <property type="protein sequence ID" value="CDX16282.1"/>
    <property type="molecule type" value="Genomic_DNA"/>
</dbReference>
<dbReference type="Pfam" id="PF09361">
    <property type="entry name" value="Phasin_2"/>
    <property type="match status" value="1"/>
</dbReference>
<evidence type="ECO:0000313" key="7">
    <source>
        <dbReference type="Proteomes" id="UP000046373"/>
    </source>
</evidence>
<evidence type="ECO:0000313" key="3">
    <source>
        <dbReference type="EMBL" id="CDX40812.1"/>
    </source>
</evidence>
<dbReference type="InterPro" id="IPR010127">
    <property type="entry name" value="Phasin_subfam-1"/>
</dbReference>
<sequence length="192" mass="21093">MVRCNKDVAMHKKTFILPPYMNETAFCQSRYPEKGWKMSKTAAKTAAETIENVEFPSFDASKATDQIRAFAEKGVEQSKEAYAKLKTGAEETQKVLESTYETAKTVSGDVSLKAIAALRANAEANFSHLEALVGAKTLSEVVELQTAFLRKRVEMAVEQAKEFQTVATKAVEDVSKPVKAAFEKAMKDAKAA</sequence>
<dbReference type="Proteomes" id="UP000046373">
    <property type="component" value="Unassembled WGS sequence"/>
</dbReference>
<dbReference type="EMBL" id="CCNB01000023">
    <property type="protein sequence ID" value="CDX40812.1"/>
    <property type="molecule type" value="Genomic_DNA"/>
</dbReference>
<evidence type="ECO:0000313" key="2">
    <source>
        <dbReference type="EMBL" id="CDX16282.1"/>
    </source>
</evidence>
<reference evidence="6 7" key="1">
    <citation type="submission" date="2014-08" db="EMBL/GenBank/DDBJ databases">
        <authorList>
            <person name="Moulin Lionel"/>
        </authorList>
    </citation>
    <scope>NUCLEOTIDE SEQUENCE [LARGE SCALE GENOMIC DNA]</scope>
</reference>
<evidence type="ECO:0000313" key="4">
    <source>
        <dbReference type="EMBL" id="CDX61019.1"/>
    </source>
</evidence>
<evidence type="ECO:0000259" key="1">
    <source>
        <dbReference type="Pfam" id="PF09361"/>
    </source>
</evidence>
<reference evidence="5" key="2">
    <citation type="submission" date="2014-08" db="EMBL/GenBank/DDBJ databases">
        <authorList>
            <person name="Moulin L."/>
        </authorList>
    </citation>
    <scope>NUCLEOTIDE SEQUENCE [LARGE SCALE GENOMIC DNA]</scope>
</reference>
<name>A0A090GG61_MESPL</name>
<keyword evidence="5" id="KW-1185">Reference proteome</keyword>
<dbReference type="NCBIfam" id="TIGR01841">
    <property type="entry name" value="phasin"/>
    <property type="match status" value="1"/>
</dbReference>
<accession>A0A090GG61</accession>
<feature type="domain" description="Phasin" evidence="1">
    <location>
        <begin position="110"/>
        <end position="181"/>
    </location>
</feature>
<gene>
    <name evidence="2" type="ORF">MPL3356_210049</name>
    <name evidence="4" type="ORF">MPL3365_50088</name>
    <name evidence="3" type="ORF">MPLDJ20_30053</name>
</gene>
<dbReference type="STRING" id="69974.MPLDJ20_30053"/>
<organism evidence="4 6">
    <name type="scientific">Mesorhizobium plurifarium</name>
    <dbReference type="NCBI Taxonomy" id="69974"/>
    <lineage>
        <taxon>Bacteria</taxon>
        <taxon>Pseudomonadati</taxon>
        <taxon>Pseudomonadota</taxon>
        <taxon>Alphaproteobacteria</taxon>
        <taxon>Hyphomicrobiales</taxon>
        <taxon>Phyllobacteriaceae</taxon>
        <taxon>Mesorhizobium</taxon>
    </lineage>
</organism>
<evidence type="ECO:0000313" key="5">
    <source>
        <dbReference type="Proteomes" id="UP000045285"/>
    </source>
</evidence>
<dbReference type="NCBIfam" id="TIGR01985">
    <property type="entry name" value="phasin_2"/>
    <property type="match status" value="1"/>
</dbReference>
<proteinExistence type="predicted"/>
<evidence type="ECO:0000313" key="6">
    <source>
        <dbReference type="Proteomes" id="UP000046122"/>
    </source>
</evidence>
<dbReference type="InterPro" id="IPR010234">
    <property type="entry name" value="Phasin_subfam-2"/>
</dbReference>
<dbReference type="Proteomes" id="UP000045285">
    <property type="component" value="Unassembled WGS sequence"/>
</dbReference>